<accession>A0A371ENC0</accession>
<comment type="caution">
    <text evidence="1">The sequence shown here is derived from an EMBL/GenBank/DDBJ whole genome shotgun (WGS) entry which is preliminary data.</text>
</comment>
<feature type="non-terminal residue" evidence="1">
    <location>
        <position position="1"/>
    </location>
</feature>
<evidence type="ECO:0000313" key="1">
    <source>
        <dbReference type="EMBL" id="RDX67545.1"/>
    </source>
</evidence>
<dbReference type="EMBL" id="QJKJ01012942">
    <property type="protein sequence ID" value="RDX67545.1"/>
    <property type="molecule type" value="Genomic_DNA"/>
</dbReference>
<sequence length="87" mass="10342">MGDRAFPSYFIYNGIYKWKRDIEIMDFTLALLITLVENNATEKIDNLAHLFPIRLHGISTNIVLNRDLKFISRFWEVLYRAFETKLS</sequence>
<keyword evidence="2" id="KW-1185">Reference proteome</keyword>
<dbReference type="Proteomes" id="UP000257109">
    <property type="component" value="Unassembled WGS sequence"/>
</dbReference>
<proteinExistence type="predicted"/>
<protein>
    <submittedName>
        <fullName evidence="1">Uncharacterized protein</fullName>
    </submittedName>
</protein>
<gene>
    <name evidence="1" type="ORF">CR513_53564</name>
</gene>
<evidence type="ECO:0000313" key="2">
    <source>
        <dbReference type="Proteomes" id="UP000257109"/>
    </source>
</evidence>
<organism evidence="1 2">
    <name type="scientific">Mucuna pruriens</name>
    <name type="common">Velvet bean</name>
    <name type="synonym">Dolichos pruriens</name>
    <dbReference type="NCBI Taxonomy" id="157652"/>
    <lineage>
        <taxon>Eukaryota</taxon>
        <taxon>Viridiplantae</taxon>
        <taxon>Streptophyta</taxon>
        <taxon>Embryophyta</taxon>
        <taxon>Tracheophyta</taxon>
        <taxon>Spermatophyta</taxon>
        <taxon>Magnoliopsida</taxon>
        <taxon>eudicotyledons</taxon>
        <taxon>Gunneridae</taxon>
        <taxon>Pentapetalae</taxon>
        <taxon>rosids</taxon>
        <taxon>fabids</taxon>
        <taxon>Fabales</taxon>
        <taxon>Fabaceae</taxon>
        <taxon>Papilionoideae</taxon>
        <taxon>50 kb inversion clade</taxon>
        <taxon>NPAAA clade</taxon>
        <taxon>indigoferoid/millettioid clade</taxon>
        <taxon>Phaseoleae</taxon>
        <taxon>Mucuna</taxon>
    </lineage>
</organism>
<name>A0A371ENC0_MUCPR</name>
<dbReference type="AlphaFoldDB" id="A0A371ENC0"/>
<reference evidence="1" key="1">
    <citation type="submission" date="2018-05" db="EMBL/GenBank/DDBJ databases">
        <title>Draft genome of Mucuna pruriens seed.</title>
        <authorList>
            <person name="Nnadi N.E."/>
            <person name="Vos R."/>
            <person name="Hasami M.H."/>
            <person name="Devisetty U.K."/>
            <person name="Aguiy J.C."/>
        </authorList>
    </citation>
    <scope>NUCLEOTIDE SEQUENCE [LARGE SCALE GENOMIC DNA]</scope>
    <source>
        <strain evidence="1">JCA_2017</strain>
    </source>
</reference>